<keyword evidence="2" id="KW-0732">Signal</keyword>
<dbReference type="SUPFAM" id="SSF47473">
    <property type="entry name" value="EF-hand"/>
    <property type="match status" value="1"/>
</dbReference>
<evidence type="ECO:0000313" key="3">
    <source>
        <dbReference type="EMBL" id="AFM74229.1"/>
    </source>
</evidence>
<dbReference type="InterPro" id="IPR011992">
    <property type="entry name" value="EF-hand-dom_pair"/>
</dbReference>
<organism evidence="3">
    <name type="scientific">Spirometra erinaceieuropaei</name>
    <name type="common">Tapeworm</name>
    <name type="synonym">Spirometra erinacei</name>
    <dbReference type="NCBI Taxonomy" id="99802"/>
    <lineage>
        <taxon>Eukaryota</taxon>
        <taxon>Metazoa</taxon>
        <taxon>Spiralia</taxon>
        <taxon>Lophotrochozoa</taxon>
        <taxon>Platyhelminthes</taxon>
        <taxon>Cestoda</taxon>
        <taxon>Eucestoda</taxon>
        <taxon>Diphyllobothriidea</taxon>
        <taxon>Diphyllobothriidae</taxon>
        <taxon>Spirometra</taxon>
    </lineage>
</organism>
<name>I6TL33_SPIER</name>
<protein>
    <submittedName>
        <fullName evidence="3">SPARC</fullName>
    </submittedName>
</protein>
<dbReference type="PROSITE" id="PS00018">
    <property type="entry name" value="EF_HAND_1"/>
    <property type="match status" value="1"/>
</dbReference>
<dbReference type="Gene3D" id="1.10.238.10">
    <property type="entry name" value="EF-hand"/>
    <property type="match status" value="1"/>
</dbReference>
<evidence type="ECO:0000256" key="2">
    <source>
        <dbReference type="SAM" id="SignalP"/>
    </source>
</evidence>
<sequence length="257" mass="29472">MKALPILALGTIALIWNCDARALSNEDYETSCADVKCSMGEYCRKGKCLCYDACPSDWSNHQSRVCVDGVTYSHLCDFYRNVCYCQHNDPRCGDERYFHGHRATPDSIIRYYSECRDLTTLCNWSVRRRYFKYQLIQWFQQLLLPNSRSADSENVLLRPRDGQSRLAADNLLSRPIHFNGSNAGPLLSFWFCEMDVDKSGRIEERELAMLTQVAMPTLACLDIFLGNCLTNRVISQDAWLNCFDIDPSESVSCSQFV</sequence>
<dbReference type="EMBL" id="JQ894816">
    <property type="protein sequence ID" value="AFM74229.1"/>
    <property type="molecule type" value="mRNA"/>
</dbReference>
<dbReference type="AlphaFoldDB" id="I6TL33"/>
<evidence type="ECO:0000256" key="1">
    <source>
        <dbReference type="ARBA" id="ARBA00022837"/>
    </source>
</evidence>
<proteinExistence type="evidence at transcript level"/>
<reference evidence="3" key="1">
    <citation type="submission" date="2012-04" db="EMBL/GenBank/DDBJ databases">
        <authorList>
            <person name="Lu G."/>
            <person name="Lu Y.J."/>
            <person name="Fan Z.G."/>
        </authorList>
    </citation>
    <scope>NUCLEOTIDE SEQUENCE</scope>
</reference>
<keyword evidence="1" id="KW-0106">Calcium</keyword>
<feature type="chain" id="PRO_5003706143" evidence="2">
    <location>
        <begin position="21"/>
        <end position="257"/>
    </location>
</feature>
<feature type="signal peptide" evidence="2">
    <location>
        <begin position="1"/>
        <end position="20"/>
    </location>
</feature>
<accession>I6TL33</accession>
<dbReference type="InterPro" id="IPR018247">
    <property type="entry name" value="EF_Hand_1_Ca_BS"/>
</dbReference>